<gene>
    <name evidence="2" type="ORF">K432DRAFT_399003</name>
</gene>
<reference evidence="2 3" key="1">
    <citation type="journal article" date="2016" name="Nat. Commun.">
        <title>Ectomycorrhizal ecology is imprinted in the genome of the dominant symbiotic fungus Cenococcum geophilum.</title>
        <authorList>
            <consortium name="DOE Joint Genome Institute"/>
            <person name="Peter M."/>
            <person name="Kohler A."/>
            <person name="Ohm R.A."/>
            <person name="Kuo A."/>
            <person name="Krutzmann J."/>
            <person name="Morin E."/>
            <person name="Arend M."/>
            <person name="Barry K.W."/>
            <person name="Binder M."/>
            <person name="Choi C."/>
            <person name="Clum A."/>
            <person name="Copeland A."/>
            <person name="Grisel N."/>
            <person name="Haridas S."/>
            <person name="Kipfer T."/>
            <person name="LaButti K."/>
            <person name="Lindquist E."/>
            <person name="Lipzen A."/>
            <person name="Maire R."/>
            <person name="Meier B."/>
            <person name="Mihaltcheva S."/>
            <person name="Molinier V."/>
            <person name="Murat C."/>
            <person name="Poggeler S."/>
            <person name="Quandt C.A."/>
            <person name="Sperisen C."/>
            <person name="Tritt A."/>
            <person name="Tisserant E."/>
            <person name="Crous P.W."/>
            <person name="Henrissat B."/>
            <person name="Nehls U."/>
            <person name="Egli S."/>
            <person name="Spatafora J.W."/>
            <person name="Grigoriev I.V."/>
            <person name="Martin F.M."/>
        </authorList>
    </citation>
    <scope>NUCLEOTIDE SEQUENCE [LARGE SCALE GENOMIC DNA]</scope>
    <source>
        <strain evidence="2 3">CBS 459.81</strain>
    </source>
</reference>
<proteinExistence type="predicted"/>
<evidence type="ECO:0000313" key="2">
    <source>
        <dbReference type="EMBL" id="OCK73254.1"/>
    </source>
</evidence>
<feature type="chain" id="PRO_5034636305" description="Hydroxyneurosporene synthase" evidence="1">
    <location>
        <begin position="21"/>
        <end position="361"/>
    </location>
</feature>
<dbReference type="EMBL" id="KV745861">
    <property type="protein sequence ID" value="OCK73254.1"/>
    <property type="molecule type" value="Genomic_DNA"/>
</dbReference>
<keyword evidence="1" id="KW-0732">Signal</keyword>
<dbReference type="PANTHER" id="PTHR40617:SF1">
    <property type="entry name" value="ATTH DOMAIN-CONTAINING PROTEIN-RELATED"/>
    <property type="match status" value="1"/>
</dbReference>
<sequence>MVSLEYLFIWVALFASLSSPFKRIDFQPGPFGEDAYTENAGIYNLTEFMVLQPTSYYGVNSYWTIYFITASNSHDYFLVGHCNAGFFSGAAPSLLVRASMLDITDGVYSSLTVLPDNATISNDTYNFYAPPLHCYSNSADLFSSITVVSEIPGATFNITSLSDGPKFFDAGSGTFMWGNQTNEWAIPNGYVTGTITYNDTVYDIISSQSLSWFDRQWGPADGHGGWQLFIFYLSNDLKVCVWHGFEVDGFTLNMATILYPDGHHEVEIVDPDIHPSVPFLGPYSGVQYYGAFEVLIPGKNAYLHITLPVLAGEITNPKLPTASYTLFEGYMTVEGCWEGEKVTGFGDSEQHQPYDQYPQGP</sequence>
<dbReference type="SUPFAM" id="SSF159245">
    <property type="entry name" value="AttH-like"/>
    <property type="match status" value="1"/>
</dbReference>
<name>A0A8E2DX56_9PEZI</name>
<feature type="signal peptide" evidence="1">
    <location>
        <begin position="1"/>
        <end position="20"/>
    </location>
</feature>
<organism evidence="2 3">
    <name type="scientific">Lepidopterella palustris CBS 459.81</name>
    <dbReference type="NCBI Taxonomy" id="1314670"/>
    <lineage>
        <taxon>Eukaryota</taxon>
        <taxon>Fungi</taxon>
        <taxon>Dikarya</taxon>
        <taxon>Ascomycota</taxon>
        <taxon>Pezizomycotina</taxon>
        <taxon>Dothideomycetes</taxon>
        <taxon>Pleosporomycetidae</taxon>
        <taxon>Mytilinidiales</taxon>
        <taxon>Argynnaceae</taxon>
        <taxon>Lepidopterella</taxon>
    </lineage>
</organism>
<evidence type="ECO:0000313" key="3">
    <source>
        <dbReference type="Proteomes" id="UP000250266"/>
    </source>
</evidence>
<protein>
    <recommendedName>
        <fullName evidence="4">Hydroxyneurosporene synthase</fullName>
    </recommendedName>
</protein>
<dbReference type="AlphaFoldDB" id="A0A8E2DX56"/>
<dbReference type="Proteomes" id="UP000250266">
    <property type="component" value="Unassembled WGS sequence"/>
</dbReference>
<dbReference type="PANTHER" id="PTHR40617">
    <property type="entry name" value="TERPENE CYCLASE ASQC"/>
    <property type="match status" value="1"/>
</dbReference>
<keyword evidence="3" id="KW-1185">Reference proteome</keyword>
<evidence type="ECO:0008006" key="4">
    <source>
        <dbReference type="Google" id="ProtNLM"/>
    </source>
</evidence>
<evidence type="ECO:0000256" key="1">
    <source>
        <dbReference type="SAM" id="SignalP"/>
    </source>
</evidence>
<dbReference type="InterPro" id="IPR053112">
    <property type="entry name" value="Fungal_Dehydratase/Hydratase"/>
</dbReference>
<dbReference type="OrthoDB" id="5295747at2759"/>
<accession>A0A8E2DX56</accession>